<dbReference type="InterPro" id="IPR052020">
    <property type="entry name" value="Cyclic_di-GMP/3'3'-cGAMP_PDE"/>
</dbReference>
<sequence length="452" mass="48984">MLHQVILPPSTATAVTRAEIVAAFSYALDITEGQPAGHCIRACWIGFQVGRELGLSDAELNDLYYTLLLKDLGCSSNAARICELYEADDRAFKQGYKTVGNSLAATLHFVFAKTAQGRPALRRAAAIGNILKNGDAIAQELIVARCTRGADIARSLRFSDAICDGIYRLDEHWDGSGRPGRLRGDAIPLAARIALLAQVVDVFHTHAGRAAAMDEATRRSGNWFDPELVVALHRVANRDGFWATLRSPVIEQRVVRLAPEAEAISVDDAYLDAIAAAFGQVIDAKSPFTSGHSGRVADLTDAIAAKMGMLGPRRAWLRRAAFLHDIGKLGVSNAILDKPAGLNSDEWVEMRAHAAHTRAILGRIGVFVDLADVAAAHHERLDGCGYPLGIGEAQISRETRIITVCDFYDALTADRPYRSALPVEEALRIMQQEVGRAIDPQCFEALRAIAES</sequence>
<dbReference type="Pfam" id="PF13487">
    <property type="entry name" value="HD_5"/>
    <property type="match status" value="2"/>
</dbReference>
<evidence type="ECO:0000259" key="1">
    <source>
        <dbReference type="PROSITE" id="PS51832"/>
    </source>
</evidence>
<organism evidence="2 3">
    <name type="scientific">Sphingomonas lutea</name>
    <dbReference type="NCBI Taxonomy" id="1045317"/>
    <lineage>
        <taxon>Bacteria</taxon>
        <taxon>Pseudomonadati</taxon>
        <taxon>Pseudomonadota</taxon>
        <taxon>Alphaproteobacteria</taxon>
        <taxon>Sphingomonadales</taxon>
        <taxon>Sphingomonadaceae</taxon>
        <taxon>Sphingomonas</taxon>
    </lineage>
</organism>
<dbReference type="SUPFAM" id="SSF109604">
    <property type="entry name" value="HD-domain/PDEase-like"/>
    <property type="match status" value="2"/>
</dbReference>
<dbReference type="InterPro" id="IPR037522">
    <property type="entry name" value="HD_GYP_dom"/>
</dbReference>
<evidence type="ECO:0000313" key="2">
    <source>
        <dbReference type="EMBL" id="QNN68356.1"/>
    </source>
</evidence>
<dbReference type="PANTHER" id="PTHR45228:SF5">
    <property type="entry name" value="CYCLIC DI-GMP PHOSPHODIESTERASE VC_1348-RELATED"/>
    <property type="match status" value="1"/>
</dbReference>
<reference evidence="2 3" key="1">
    <citation type="submission" date="2020-08" db="EMBL/GenBank/DDBJ databases">
        <title>Genome sequence of Sphingomonas lutea KCTC 23642T.</title>
        <authorList>
            <person name="Hyun D.-W."/>
            <person name="Bae J.-W."/>
        </authorList>
    </citation>
    <scope>NUCLEOTIDE SEQUENCE [LARGE SCALE GENOMIC DNA]</scope>
    <source>
        <strain evidence="2 3">KCTC 23642</strain>
    </source>
</reference>
<accession>A0A7G9SKI1</accession>
<feature type="domain" description="HD-GYP" evidence="1">
    <location>
        <begin position="267"/>
        <end position="452"/>
    </location>
</feature>
<dbReference type="PANTHER" id="PTHR45228">
    <property type="entry name" value="CYCLIC DI-GMP PHOSPHODIESTERASE TM_0186-RELATED"/>
    <property type="match status" value="1"/>
</dbReference>
<proteinExistence type="predicted"/>
<dbReference type="AlphaFoldDB" id="A0A7G9SKI1"/>
<keyword evidence="3" id="KW-1185">Reference proteome</keyword>
<dbReference type="EMBL" id="CP060718">
    <property type="protein sequence ID" value="QNN68356.1"/>
    <property type="molecule type" value="Genomic_DNA"/>
</dbReference>
<dbReference type="CDD" id="cd00077">
    <property type="entry name" value="HDc"/>
    <property type="match status" value="1"/>
</dbReference>
<evidence type="ECO:0000313" key="3">
    <source>
        <dbReference type="Proteomes" id="UP000515971"/>
    </source>
</evidence>
<protein>
    <submittedName>
        <fullName evidence="2">HD domain-containing protein</fullName>
    </submittedName>
</protein>
<dbReference type="SMART" id="SM00471">
    <property type="entry name" value="HDc"/>
    <property type="match status" value="1"/>
</dbReference>
<dbReference type="GO" id="GO:0008081">
    <property type="term" value="F:phosphoric diester hydrolase activity"/>
    <property type="evidence" value="ECO:0007669"/>
    <property type="project" value="UniProtKB-ARBA"/>
</dbReference>
<dbReference type="Gene3D" id="1.10.3210.10">
    <property type="entry name" value="Hypothetical protein af1432"/>
    <property type="match status" value="3"/>
</dbReference>
<dbReference type="PROSITE" id="PS51832">
    <property type="entry name" value="HD_GYP"/>
    <property type="match status" value="1"/>
</dbReference>
<gene>
    <name evidence="2" type="ORF">H9L13_05695</name>
</gene>
<dbReference type="RefSeq" id="WP_187539792.1">
    <property type="nucleotide sequence ID" value="NZ_BAABJT010000001.1"/>
</dbReference>
<dbReference type="InterPro" id="IPR003607">
    <property type="entry name" value="HD/PDEase_dom"/>
</dbReference>
<dbReference type="KEGG" id="slut:H9L13_05695"/>
<name>A0A7G9SKI1_9SPHN</name>
<dbReference type="Proteomes" id="UP000515971">
    <property type="component" value="Chromosome"/>
</dbReference>